<keyword evidence="2" id="KW-1003">Cell membrane</keyword>
<evidence type="ECO:0000313" key="12">
    <source>
        <dbReference type="EMBL" id="PAV91867.1"/>
    </source>
</evidence>
<keyword evidence="7" id="KW-0675">Receptor</keyword>
<dbReference type="InterPro" id="IPR000276">
    <property type="entry name" value="GPCR_Rhodpsn"/>
</dbReference>
<dbReference type="EMBL" id="LIAE01006288">
    <property type="protein sequence ID" value="PAV91867.1"/>
    <property type="molecule type" value="Genomic_DNA"/>
</dbReference>
<reference evidence="12 13" key="1">
    <citation type="journal article" date="2017" name="Curr. Biol.">
        <title>Genome architecture and evolution of a unichromosomal asexual nematode.</title>
        <authorList>
            <person name="Fradin H."/>
            <person name="Zegar C."/>
            <person name="Gutwein M."/>
            <person name="Lucas J."/>
            <person name="Kovtun M."/>
            <person name="Corcoran D."/>
            <person name="Baugh L.R."/>
            <person name="Kiontke K."/>
            <person name="Gunsalus K."/>
            <person name="Fitch D.H."/>
            <person name="Piano F."/>
        </authorList>
    </citation>
    <scope>NUCLEOTIDE SEQUENCE [LARGE SCALE GENOMIC DNA]</scope>
    <source>
        <strain evidence="12">PF1309</strain>
    </source>
</reference>
<keyword evidence="8" id="KW-0807">Transducer</keyword>
<evidence type="ECO:0000259" key="11">
    <source>
        <dbReference type="PROSITE" id="PS50262"/>
    </source>
</evidence>
<sequence length="399" mass="45262">MRKPEMSIRTSEAAQSSSDSPNDTTESSRHGVTKNNTQSTSMPAPSVASISVAPTLQNLSSKNAILGNHIDVCTINNSYSTFAPAEPMIATSISRVMPLAERAEIVPPRNLSRMSIRPTQELSSVIERESTAPCVSPEPSQCSADEVPPPDDCQDCSQRTPSRQHVHFGPSISLPFIDADSVSSLVGNDELWKEKRLKQEENPKHEQTNNHTNARRIFEEDRQMTLSMNRSIETIELVQQMIKEEMKPNGEIKVEICAEEVTVPLIAVSRVESIRRTAEHRLRRMLTVMRAKSTRRKRKRRSKDKEYKSRSENRARKALRTITFILGSFIILWTPFYVMATIIGFCDSCKNSPTFNLVYAISYYLCYMNSPLNPFCYAMANQQFKKTLTRIFKGDFRRV</sequence>
<name>A0A2A2M0V8_9BILA</name>
<feature type="compositionally biased region" description="Polar residues" evidence="9">
    <location>
        <begin position="33"/>
        <end position="46"/>
    </location>
</feature>
<dbReference type="PANTHER" id="PTHR24248:SF185">
    <property type="entry name" value="DOPAMINE RECEPTOR 2"/>
    <property type="match status" value="1"/>
</dbReference>
<evidence type="ECO:0000256" key="7">
    <source>
        <dbReference type="ARBA" id="ARBA00023170"/>
    </source>
</evidence>
<feature type="region of interest" description="Disordered" evidence="9">
    <location>
        <begin position="1"/>
        <end position="46"/>
    </location>
</feature>
<feature type="transmembrane region" description="Helical" evidence="10">
    <location>
        <begin position="357"/>
        <end position="380"/>
    </location>
</feature>
<dbReference type="PRINTS" id="PR00237">
    <property type="entry name" value="GPCRRHODOPSN"/>
</dbReference>
<evidence type="ECO:0000313" key="13">
    <source>
        <dbReference type="Proteomes" id="UP000218231"/>
    </source>
</evidence>
<dbReference type="STRING" id="2018661.A0A2A2M0V8"/>
<feature type="compositionally biased region" description="Polar residues" evidence="9">
    <location>
        <begin position="8"/>
        <end position="25"/>
    </location>
</feature>
<evidence type="ECO:0000256" key="8">
    <source>
        <dbReference type="ARBA" id="ARBA00023224"/>
    </source>
</evidence>
<keyword evidence="3 10" id="KW-0812">Transmembrane</keyword>
<proteinExistence type="predicted"/>
<evidence type="ECO:0000256" key="4">
    <source>
        <dbReference type="ARBA" id="ARBA00022989"/>
    </source>
</evidence>
<dbReference type="Pfam" id="PF00001">
    <property type="entry name" value="7tm_1"/>
    <property type="match status" value="1"/>
</dbReference>
<evidence type="ECO:0000256" key="6">
    <source>
        <dbReference type="ARBA" id="ARBA00023136"/>
    </source>
</evidence>
<dbReference type="OrthoDB" id="10071887at2759"/>
<evidence type="ECO:0000256" key="9">
    <source>
        <dbReference type="SAM" id="MobiDB-lite"/>
    </source>
</evidence>
<feature type="compositionally biased region" description="Basic residues" evidence="9">
    <location>
        <begin position="292"/>
        <end position="302"/>
    </location>
</feature>
<evidence type="ECO:0000256" key="10">
    <source>
        <dbReference type="SAM" id="Phobius"/>
    </source>
</evidence>
<evidence type="ECO:0000256" key="5">
    <source>
        <dbReference type="ARBA" id="ARBA00023040"/>
    </source>
</evidence>
<organism evidence="12 13">
    <name type="scientific">Diploscapter pachys</name>
    <dbReference type="NCBI Taxonomy" id="2018661"/>
    <lineage>
        <taxon>Eukaryota</taxon>
        <taxon>Metazoa</taxon>
        <taxon>Ecdysozoa</taxon>
        <taxon>Nematoda</taxon>
        <taxon>Chromadorea</taxon>
        <taxon>Rhabditida</taxon>
        <taxon>Rhabditina</taxon>
        <taxon>Rhabditomorpha</taxon>
        <taxon>Rhabditoidea</taxon>
        <taxon>Rhabditidae</taxon>
        <taxon>Diploscapter</taxon>
    </lineage>
</organism>
<comment type="subcellular location">
    <subcellularLocation>
        <location evidence="1">Cell membrane</location>
        <topology evidence="1">Multi-pass membrane protein</topology>
    </subcellularLocation>
</comment>
<dbReference type="PROSITE" id="PS50262">
    <property type="entry name" value="G_PROTEIN_RECEP_F1_2"/>
    <property type="match status" value="1"/>
</dbReference>
<feature type="region of interest" description="Disordered" evidence="9">
    <location>
        <begin position="291"/>
        <end position="311"/>
    </location>
</feature>
<keyword evidence="4 10" id="KW-1133">Transmembrane helix</keyword>
<accession>A0A2A2M0V8</accession>
<dbReference type="InterPro" id="IPR017452">
    <property type="entry name" value="GPCR_Rhodpsn_7TM"/>
</dbReference>
<keyword evidence="6 10" id="KW-0472">Membrane</keyword>
<feature type="transmembrane region" description="Helical" evidence="10">
    <location>
        <begin position="318"/>
        <end position="345"/>
    </location>
</feature>
<keyword evidence="13" id="KW-1185">Reference proteome</keyword>
<feature type="region of interest" description="Disordered" evidence="9">
    <location>
        <begin position="122"/>
        <end position="158"/>
    </location>
</feature>
<dbReference type="GO" id="GO:0043410">
    <property type="term" value="P:positive regulation of MAPK cascade"/>
    <property type="evidence" value="ECO:0007669"/>
    <property type="project" value="TreeGrafter"/>
</dbReference>
<gene>
    <name evidence="12" type="ORF">WR25_15620</name>
</gene>
<dbReference type="GO" id="GO:0004930">
    <property type="term" value="F:G protein-coupled receptor activity"/>
    <property type="evidence" value="ECO:0007669"/>
    <property type="project" value="UniProtKB-KW"/>
</dbReference>
<dbReference type="GO" id="GO:0005886">
    <property type="term" value="C:plasma membrane"/>
    <property type="evidence" value="ECO:0007669"/>
    <property type="project" value="UniProtKB-SubCell"/>
</dbReference>
<dbReference type="GO" id="GO:0071880">
    <property type="term" value="P:adenylate cyclase-activating adrenergic receptor signaling pathway"/>
    <property type="evidence" value="ECO:0007669"/>
    <property type="project" value="TreeGrafter"/>
</dbReference>
<dbReference type="SUPFAM" id="SSF81321">
    <property type="entry name" value="Family A G protein-coupled receptor-like"/>
    <property type="match status" value="1"/>
</dbReference>
<protein>
    <recommendedName>
        <fullName evidence="11">G-protein coupled receptors family 1 profile domain-containing protein</fullName>
    </recommendedName>
</protein>
<comment type="caution">
    <text evidence="12">The sequence shown here is derived from an EMBL/GenBank/DDBJ whole genome shotgun (WGS) entry which is preliminary data.</text>
</comment>
<dbReference type="Proteomes" id="UP000218231">
    <property type="component" value="Unassembled WGS sequence"/>
</dbReference>
<dbReference type="AlphaFoldDB" id="A0A2A2M0V8"/>
<dbReference type="Gene3D" id="1.20.1070.10">
    <property type="entry name" value="Rhodopsin 7-helix transmembrane proteins"/>
    <property type="match status" value="1"/>
</dbReference>
<feature type="domain" description="G-protein coupled receptors family 1 profile" evidence="11">
    <location>
        <begin position="263"/>
        <end position="377"/>
    </location>
</feature>
<evidence type="ECO:0000256" key="1">
    <source>
        <dbReference type="ARBA" id="ARBA00004651"/>
    </source>
</evidence>
<keyword evidence="5" id="KW-0297">G-protein coupled receptor</keyword>
<evidence type="ECO:0000256" key="2">
    <source>
        <dbReference type="ARBA" id="ARBA00022475"/>
    </source>
</evidence>
<dbReference type="PANTHER" id="PTHR24248">
    <property type="entry name" value="ADRENERGIC RECEPTOR-RELATED G-PROTEIN COUPLED RECEPTOR"/>
    <property type="match status" value="1"/>
</dbReference>
<evidence type="ECO:0000256" key="3">
    <source>
        <dbReference type="ARBA" id="ARBA00022692"/>
    </source>
</evidence>